<reference evidence="1 2" key="1">
    <citation type="submission" date="2020-03" db="EMBL/GenBank/DDBJ databases">
        <title>Genomic Encyclopedia of Archaeal and Bacterial Type Strains, Phase II (KMG-II): from individual species to whole genera.</title>
        <authorList>
            <person name="Goeker M."/>
        </authorList>
    </citation>
    <scope>NUCLEOTIDE SEQUENCE [LARGE SCALE GENOMIC DNA]</scope>
    <source>
        <strain evidence="1 2">DSM 4749</strain>
    </source>
</reference>
<keyword evidence="2" id="KW-1185">Reference proteome</keyword>
<sequence length="29" mass="3395">MTIVADASDIREMAKGYREMKLIKLFVKH</sequence>
<dbReference type="AlphaFoldDB" id="A0A846MFV4"/>
<accession>A0A846MFV4</accession>
<comment type="caution">
    <text evidence="1">The sequence shown here is derived from an EMBL/GenBank/DDBJ whole genome shotgun (WGS) entry which is preliminary data.</text>
</comment>
<dbReference type="Proteomes" id="UP000532769">
    <property type="component" value="Unassembled WGS sequence"/>
</dbReference>
<dbReference type="EMBL" id="JAASRS010000001">
    <property type="protein sequence ID" value="NIK15320.1"/>
    <property type="molecule type" value="Genomic_DNA"/>
</dbReference>
<evidence type="ECO:0000313" key="1">
    <source>
        <dbReference type="EMBL" id="NIK15320.1"/>
    </source>
</evidence>
<organism evidence="1 2">
    <name type="scientific">Saccharococcus thermophilus</name>
    <dbReference type="NCBI Taxonomy" id="29396"/>
    <lineage>
        <taxon>Bacteria</taxon>
        <taxon>Bacillati</taxon>
        <taxon>Bacillota</taxon>
        <taxon>Bacilli</taxon>
        <taxon>Bacillales</taxon>
        <taxon>Anoxybacillaceae</taxon>
        <taxon>Saccharococcus</taxon>
    </lineage>
</organism>
<gene>
    <name evidence="1" type="ORF">BDD39_001830</name>
</gene>
<proteinExistence type="predicted"/>
<protein>
    <submittedName>
        <fullName evidence="1">Uncharacterized protein</fullName>
    </submittedName>
</protein>
<evidence type="ECO:0000313" key="2">
    <source>
        <dbReference type="Proteomes" id="UP000532769"/>
    </source>
</evidence>
<name>A0A846MFV4_9BACL</name>